<proteinExistence type="predicted"/>
<gene>
    <name evidence="2" type="ORF">ATB53_01635</name>
</gene>
<organism evidence="2 3">
    <name type="scientific">Xanthomonas campestris pv. translucens</name>
    <dbReference type="NCBI Taxonomy" id="343"/>
    <lineage>
        <taxon>Bacteria</taxon>
        <taxon>Pseudomonadati</taxon>
        <taxon>Pseudomonadota</taxon>
        <taxon>Gammaproteobacteria</taxon>
        <taxon>Lysobacterales</taxon>
        <taxon>Lysobacteraceae</taxon>
        <taxon>Xanthomonas</taxon>
        <taxon>Xanthomonas translucens group</taxon>
    </lineage>
</organism>
<dbReference type="CDD" id="cd07302">
    <property type="entry name" value="CHD"/>
    <property type="match status" value="1"/>
</dbReference>
<dbReference type="SUPFAM" id="SSF55073">
    <property type="entry name" value="Nucleotide cyclase"/>
    <property type="match status" value="1"/>
</dbReference>
<dbReference type="InterPro" id="IPR019734">
    <property type="entry name" value="TPR_rpt"/>
</dbReference>
<dbReference type="InterPro" id="IPR030966">
    <property type="entry name" value="Mod_pep_cyc"/>
</dbReference>
<evidence type="ECO:0000313" key="3">
    <source>
        <dbReference type="Proteomes" id="UP000055854"/>
    </source>
</evidence>
<dbReference type="NCBIfam" id="TIGR04510">
    <property type="entry name" value="mod_pep_cyc"/>
    <property type="match status" value="1"/>
</dbReference>
<name>A0A125PUR2_XANCT</name>
<dbReference type="GO" id="GO:0009190">
    <property type="term" value="P:cyclic nucleotide biosynthetic process"/>
    <property type="evidence" value="ECO:0007669"/>
    <property type="project" value="InterPro"/>
</dbReference>
<accession>A0A125PUR2</accession>
<dbReference type="InterPro" id="IPR011990">
    <property type="entry name" value="TPR-like_helical_dom_sf"/>
</dbReference>
<dbReference type="Gene3D" id="3.30.70.1230">
    <property type="entry name" value="Nucleotide cyclase"/>
    <property type="match status" value="1"/>
</dbReference>
<comment type="caution">
    <text evidence="2">The sequence shown here is derived from an EMBL/GenBank/DDBJ whole genome shotgun (WGS) entry which is preliminary data.</text>
</comment>
<evidence type="ECO:0000313" key="2">
    <source>
        <dbReference type="EMBL" id="KWV10910.1"/>
    </source>
</evidence>
<dbReference type="Gene3D" id="1.25.40.10">
    <property type="entry name" value="Tetratricopeptide repeat domain"/>
    <property type="match status" value="1"/>
</dbReference>
<dbReference type="PROSITE" id="PS50005">
    <property type="entry name" value="TPR"/>
    <property type="match status" value="1"/>
</dbReference>
<dbReference type="SMART" id="SM00028">
    <property type="entry name" value="TPR"/>
    <property type="match status" value="3"/>
</dbReference>
<dbReference type="GO" id="GO:0035556">
    <property type="term" value="P:intracellular signal transduction"/>
    <property type="evidence" value="ECO:0007669"/>
    <property type="project" value="InterPro"/>
</dbReference>
<feature type="repeat" description="TPR" evidence="1">
    <location>
        <begin position="407"/>
        <end position="440"/>
    </location>
</feature>
<dbReference type="SUPFAM" id="SSF48452">
    <property type="entry name" value="TPR-like"/>
    <property type="match status" value="1"/>
</dbReference>
<reference evidence="2 3" key="1">
    <citation type="submission" date="2015-11" db="EMBL/GenBank/DDBJ databases">
        <title>Long Read and Single Molecule DNA Sequencing Simplifies Genome Assembly and TAL Effector Gene Analysis of Xanthomonas translucens.</title>
        <authorList>
            <person name="Peng Z."/>
            <person name="Hu Y."/>
            <person name="Xie J."/>
            <person name="Potnis N."/>
            <person name="Akhunova A."/>
            <person name="Jones J."/>
            <person name="Liu Z."/>
            <person name="White F."/>
            <person name="Liu S."/>
        </authorList>
    </citation>
    <scope>NUCLEOTIDE SEQUENCE [LARGE SCALE GENOMIC DNA]</scope>
    <source>
        <strain evidence="2 3">B1</strain>
    </source>
</reference>
<dbReference type="OrthoDB" id="5928393at2"/>
<dbReference type="AlphaFoldDB" id="A0A125PUR2"/>
<sequence length="878" mass="96714">MNDVRPPQPEVPQLRTLLLTDLCDSMALVERLGDANAAELFKLHDALVLELQQRWRGRLIDRSDGLLLLFERPIDGLGFALDYSRGLHALGTQRKLQLNVRAGLHVGEVLTWRNSDAAVRVGAKPLEVEGLAKPTAARLMTLALPGQILLSAVAESLTHRAARELGERGKRLLWKSHGRWRFKGVPTAQEIYEVGEIGNTPLRAPKPTPKAWRDIPLWRRPAALLAEAVLTLMVVASLLFFRRPEPAIAFAERDWIVVADLRNLTGNTALDASLDQAFRISLEQSRYVNLLSDLKVRDTLSRMKRNPDSNLDRVVASEIALRDGVRAVILPTVAEVGGRIRVTVELVDPATQTTVHTESHTGRGLESVLASVDTVSGQLRGQLGEAIQSVEQASKPLPQVTTANLDALRSYALGMEATAKGNWKPAEQNFRMAIDLDPQFALAYVGIARVLAATSDHAAAVPYLQKAQEYASRLPARDRLYLAAWADELKDSPAALGGWQQLLRLYPDTFAGHGNAFWHLFQANRFADALPHAVAADTPQDPYRSIAIDDIGRVYLVQGKLQQAKAQFTRIALQHKSGPGRRLANVLALQGKYAEAEVRLRAIPKSDYADDDMVPRLDLIALKVDQGKWDEAAAELDEAIKASRFANDFTQAQFGFVQLSVQALTLPFGKVLPRLRQWQNVQLQRQERALPGEPYAADRAALILASAYLAQRLGDDTLSARALKVVGPWAQTSAEPALGKLLRVVQAGQHRLRGEYAQALALLAPRDDDLLQSRVALYLTLQAAGQHRQALAQADWIGQHRGLAYGEASVSQSLQTLNVADTRMAARWAAQALSEMHRIPDAQRRIEALFAVWPSATMPAYLRETVEATLPASKAKMT</sequence>
<protein>
    <submittedName>
        <fullName evidence="2">Adenylate cyclase</fullName>
    </submittedName>
</protein>
<dbReference type="EMBL" id="LNTA01000348">
    <property type="protein sequence ID" value="KWV10910.1"/>
    <property type="molecule type" value="Genomic_DNA"/>
</dbReference>
<evidence type="ECO:0000256" key="1">
    <source>
        <dbReference type="PROSITE-ProRule" id="PRU00339"/>
    </source>
</evidence>
<dbReference type="RefSeq" id="WP_060748699.1">
    <property type="nucleotide sequence ID" value="NZ_LNTA01000348.1"/>
</dbReference>
<dbReference type="Proteomes" id="UP000055854">
    <property type="component" value="Unassembled WGS sequence"/>
</dbReference>
<dbReference type="InterPro" id="IPR001054">
    <property type="entry name" value="A/G_cyclase"/>
</dbReference>
<dbReference type="GO" id="GO:0004016">
    <property type="term" value="F:adenylate cyclase activity"/>
    <property type="evidence" value="ECO:0007669"/>
    <property type="project" value="UniProtKB-ARBA"/>
</dbReference>
<keyword evidence="1" id="KW-0802">TPR repeat</keyword>
<dbReference type="InterPro" id="IPR029787">
    <property type="entry name" value="Nucleotide_cyclase"/>
</dbReference>